<reference evidence="6" key="3">
    <citation type="submission" date="2022-11" db="EMBL/GenBank/DDBJ databases">
        <title>Role of the vibriolysin VemA secreted by the emergent pathogen Vibrio europaeus in the colonization of Manila clam mucus.</title>
        <authorList>
            <person name="Martinez C."/>
            <person name="Rodriguez S."/>
            <person name="Vences A."/>
            <person name="Barja J.L."/>
            <person name="Toranzo A.E."/>
            <person name="Dubert J."/>
        </authorList>
    </citation>
    <scope>NUCLEOTIDE SEQUENCE</scope>
    <source>
        <strain evidence="6">3454</strain>
    </source>
</reference>
<dbReference type="InterPro" id="IPR043504">
    <property type="entry name" value="Peptidase_S1_PA_chymotrypsin"/>
</dbReference>
<comment type="similarity">
    <text evidence="1">Belongs to the peptidase S1 family.</text>
</comment>
<gene>
    <name evidence="7" type="ORF">AZ468_20705</name>
    <name evidence="8" type="ORF">HOO69_23250</name>
    <name evidence="6" type="ORF">OPW20_03815</name>
</gene>
<dbReference type="InterPro" id="IPR001314">
    <property type="entry name" value="Peptidase_S1A"/>
</dbReference>
<evidence type="ECO:0000313" key="10">
    <source>
        <dbReference type="Proteomes" id="UP000501443"/>
    </source>
</evidence>
<name>A0A178J7L8_9VIBR</name>
<dbReference type="OrthoDB" id="9813836at2"/>
<keyword evidence="3 6" id="KW-0378">Hydrolase</keyword>
<dbReference type="InterPro" id="IPR050430">
    <property type="entry name" value="Peptidase_S1"/>
</dbReference>
<dbReference type="PANTHER" id="PTHR24276">
    <property type="entry name" value="POLYSERASE-RELATED"/>
    <property type="match status" value="1"/>
</dbReference>
<dbReference type="EMBL" id="JAPFIT010000010">
    <property type="protein sequence ID" value="MDC5739179.1"/>
    <property type="molecule type" value="Genomic_DNA"/>
</dbReference>
<dbReference type="SUPFAM" id="SSF50494">
    <property type="entry name" value="Trypsin-like serine proteases"/>
    <property type="match status" value="1"/>
</dbReference>
<dbReference type="PROSITE" id="PS00135">
    <property type="entry name" value="TRYPSIN_SER"/>
    <property type="match status" value="1"/>
</dbReference>
<dbReference type="Proteomes" id="UP000094761">
    <property type="component" value="Unassembled WGS sequence"/>
</dbReference>
<dbReference type="InterPro" id="IPR033116">
    <property type="entry name" value="TRYPSIN_SER"/>
</dbReference>
<dbReference type="Proteomes" id="UP001150001">
    <property type="component" value="Unassembled WGS sequence"/>
</dbReference>
<organism evidence="7 9">
    <name type="scientific">Vibrio europaeus</name>
    <dbReference type="NCBI Taxonomy" id="300876"/>
    <lineage>
        <taxon>Bacteria</taxon>
        <taxon>Pseudomonadati</taxon>
        <taxon>Pseudomonadota</taxon>
        <taxon>Gammaproteobacteria</taxon>
        <taxon>Vibrionales</taxon>
        <taxon>Vibrionaceae</taxon>
        <taxon>Vibrio</taxon>
        <taxon>Vibrio oreintalis group</taxon>
    </lineage>
</organism>
<evidence type="ECO:0000259" key="5">
    <source>
        <dbReference type="PROSITE" id="PS50240"/>
    </source>
</evidence>
<sequence>MRKISVVLSCLWAAGAYSADISPYIVNGTQVSDSELFNTYPTFTSLYFHDGSRYGNYCGATLINSQYVLTAAHCIYQDYDEMLNTWVVPRMSDQSVYSNGSYMSARVEKIYYPSTYSPNLDPSNGPVLPDDIAILKLESSLNVGDYASTINSTIDNTYALNRGSETFKAVGRGLTTHVADNLGNTVSRTSTDVVLQASLTSTNTCNPLTSKQLCFDGTLAGSYKNSTCKGDSGGPVYWWDGSGYKQIGITSYGPTTCGDPTRSYTSVFTEVYDYSTWISNVLNGSEQPKYYVEKLSTTRQLKEQSSGNIVATSSALLNDTVMPSIQSSSSTSTSTTSGGGGGGSLGLAFLTLLGFAGWRRSK</sequence>
<keyword evidence="3" id="KW-0720">Serine protease</keyword>
<evidence type="ECO:0000313" key="6">
    <source>
        <dbReference type="EMBL" id="MDC5739179.1"/>
    </source>
</evidence>
<keyword evidence="3 7" id="KW-0645">Protease</keyword>
<dbReference type="EMBL" id="LUAX01000007">
    <property type="protein sequence ID" value="OAM97950.1"/>
    <property type="molecule type" value="Genomic_DNA"/>
</dbReference>
<evidence type="ECO:0000256" key="4">
    <source>
        <dbReference type="SAM" id="SignalP"/>
    </source>
</evidence>
<accession>A0A178J7L8</accession>
<dbReference type="Gene3D" id="2.40.10.10">
    <property type="entry name" value="Trypsin-like serine proteases"/>
    <property type="match status" value="1"/>
</dbReference>
<dbReference type="InterPro" id="IPR001254">
    <property type="entry name" value="Trypsin_dom"/>
</dbReference>
<feature type="signal peptide" evidence="4">
    <location>
        <begin position="1"/>
        <end position="18"/>
    </location>
</feature>
<dbReference type="Pfam" id="PF00089">
    <property type="entry name" value="Trypsin"/>
    <property type="match status" value="1"/>
</dbReference>
<evidence type="ECO:0000313" key="8">
    <source>
        <dbReference type="EMBL" id="QJY39443.1"/>
    </source>
</evidence>
<dbReference type="InterPro" id="IPR018114">
    <property type="entry name" value="TRYPSIN_HIS"/>
</dbReference>
<evidence type="ECO:0000313" key="7">
    <source>
        <dbReference type="EMBL" id="OAM97950.1"/>
    </source>
</evidence>
<dbReference type="RefSeq" id="WP_069669112.1">
    <property type="nucleotide sequence ID" value="NZ_CP053543.1"/>
</dbReference>
<evidence type="ECO:0000256" key="2">
    <source>
        <dbReference type="ARBA" id="ARBA00023157"/>
    </source>
</evidence>
<dbReference type="SMART" id="SM00020">
    <property type="entry name" value="Tryp_SPc"/>
    <property type="match status" value="1"/>
</dbReference>
<reference evidence="8 10" key="2">
    <citation type="submission" date="2020-05" db="EMBL/GenBank/DDBJ databases">
        <title>First description outside Europe of the emergent pathogen for shellfish aquaculture Vibrio europaeus.</title>
        <authorList>
            <person name="Dubert J."/>
            <person name="Rojas R."/>
        </authorList>
    </citation>
    <scope>NUCLEOTIDE SEQUENCE [LARGE SCALE GENOMIC DNA]</scope>
    <source>
        <strain evidence="8 10">NPI-1</strain>
    </source>
</reference>
<dbReference type="PANTHER" id="PTHR24276:SF98">
    <property type="entry name" value="FI18310P1-RELATED"/>
    <property type="match status" value="1"/>
</dbReference>
<dbReference type="PROSITE" id="PS00134">
    <property type="entry name" value="TRYPSIN_HIS"/>
    <property type="match status" value="1"/>
</dbReference>
<evidence type="ECO:0000256" key="1">
    <source>
        <dbReference type="ARBA" id="ARBA00007664"/>
    </source>
</evidence>
<dbReference type="Proteomes" id="UP000501443">
    <property type="component" value="Chromosome 2"/>
</dbReference>
<feature type="chain" id="PRO_5044550479" evidence="4">
    <location>
        <begin position="19"/>
        <end position="362"/>
    </location>
</feature>
<dbReference type="GeneID" id="78078152"/>
<dbReference type="InterPro" id="IPR009003">
    <property type="entry name" value="Peptidase_S1_PA"/>
</dbReference>
<dbReference type="PROSITE" id="PS50240">
    <property type="entry name" value="TRYPSIN_DOM"/>
    <property type="match status" value="1"/>
</dbReference>
<dbReference type="AlphaFoldDB" id="A0A178J7L8"/>
<reference evidence="7 9" key="1">
    <citation type="submission" date="2016-03" db="EMBL/GenBank/DDBJ databases">
        <title>Draft genome sequence of the Vibrio tubiashii subs. europaeus.</title>
        <authorList>
            <person name="Spinard E."/>
            <person name="Dubert J."/>
            <person name="Nelson D.R."/>
            <person name="Barja J.L."/>
        </authorList>
    </citation>
    <scope>NUCLEOTIDE SEQUENCE [LARGE SCALE GENOMIC DNA]</scope>
    <source>
        <strain evidence="9">PP-638</strain>
        <strain evidence="7">PP2-638</strain>
    </source>
</reference>
<proteinExistence type="inferred from homology"/>
<dbReference type="GO" id="GO:0004252">
    <property type="term" value="F:serine-type endopeptidase activity"/>
    <property type="evidence" value="ECO:0007669"/>
    <property type="project" value="InterPro"/>
</dbReference>
<keyword evidence="2" id="KW-1015">Disulfide bond</keyword>
<dbReference type="GO" id="GO:0006508">
    <property type="term" value="P:proteolysis"/>
    <property type="evidence" value="ECO:0007669"/>
    <property type="project" value="UniProtKB-KW"/>
</dbReference>
<feature type="domain" description="Peptidase S1" evidence="5">
    <location>
        <begin position="25"/>
        <end position="283"/>
    </location>
</feature>
<keyword evidence="11" id="KW-1185">Reference proteome</keyword>
<evidence type="ECO:0000256" key="3">
    <source>
        <dbReference type="RuleBase" id="RU363034"/>
    </source>
</evidence>
<protein>
    <submittedName>
        <fullName evidence="6 7">Serine protease</fullName>
        <ecNumber evidence="6">3.4.21.-</ecNumber>
    </submittedName>
</protein>
<dbReference type="EMBL" id="CP053543">
    <property type="protein sequence ID" value="QJY39443.1"/>
    <property type="molecule type" value="Genomic_DNA"/>
</dbReference>
<keyword evidence="4" id="KW-0732">Signal</keyword>
<evidence type="ECO:0000313" key="9">
    <source>
        <dbReference type="Proteomes" id="UP000094761"/>
    </source>
</evidence>
<dbReference type="EC" id="3.4.21.-" evidence="6"/>
<evidence type="ECO:0000313" key="11">
    <source>
        <dbReference type="Proteomes" id="UP001150001"/>
    </source>
</evidence>
<dbReference type="PRINTS" id="PR00722">
    <property type="entry name" value="CHYMOTRYPSIN"/>
</dbReference>